<gene>
    <name evidence="7" type="primary">rsmB</name>
    <name evidence="7" type="ORF">FNY66_00375</name>
</gene>
<dbReference type="Gene3D" id="3.30.70.1170">
    <property type="entry name" value="Sun protein, domain 3"/>
    <property type="match status" value="1"/>
</dbReference>
<feature type="domain" description="SAM-dependent MTase RsmB/NOP-type" evidence="6">
    <location>
        <begin position="172"/>
        <end position="478"/>
    </location>
</feature>
<dbReference type="InterPro" id="IPR029063">
    <property type="entry name" value="SAM-dependent_MTases_sf"/>
</dbReference>
<dbReference type="GO" id="GO:0003723">
    <property type="term" value="F:RNA binding"/>
    <property type="evidence" value="ECO:0007669"/>
    <property type="project" value="UniProtKB-UniRule"/>
</dbReference>
<comment type="caution">
    <text evidence="7">The sequence shown here is derived from an EMBL/GenBank/DDBJ whole genome shotgun (WGS) entry which is preliminary data.</text>
</comment>
<feature type="binding site" evidence="5">
    <location>
        <begin position="262"/>
        <end position="268"/>
    </location>
    <ligand>
        <name>S-adenosyl-L-methionine</name>
        <dbReference type="ChEBI" id="CHEBI:59789"/>
    </ligand>
</feature>
<dbReference type="InterPro" id="IPR006027">
    <property type="entry name" value="NusB_RsmB_TIM44"/>
</dbReference>
<dbReference type="Proteomes" id="UP000322025">
    <property type="component" value="Unassembled WGS sequence"/>
</dbReference>
<dbReference type="NCBIfam" id="NF011494">
    <property type="entry name" value="PRK14902.1"/>
    <property type="match status" value="1"/>
</dbReference>
<dbReference type="EMBL" id="VMSO01000001">
    <property type="protein sequence ID" value="KAA8502757.1"/>
    <property type="molecule type" value="Genomic_DNA"/>
</dbReference>
<evidence type="ECO:0000313" key="8">
    <source>
        <dbReference type="Proteomes" id="UP000322025"/>
    </source>
</evidence>
<dbReference type="Gene3D" id="1.10.940.10">
    <property type="entry name" value="NusB-like"/>
    <property type="match status" value="1"/>
</dbReference>
<dbReference type="PANTHER" id="PTHR22807">
    <property type="entry name" value="NOP2 YEAST -RELATED NOL1/NOP2/FMU SUN DOMAIN-CONTAINING"/>
    <property type="match status" value="1"/>
</dbReference>
<name>A0A5M9I196_9FIRM</name>
<evidence type="ECO:0000259" key="6">
    <source>
        <dbReference type="PROSITE" id="PS51686"/>
    </source>
</evidence>
<dbReference type="InterPro" id="IPR054728">
    <property type="entry name" value="RsmB-like_ferredoxin"/>
</dbReference>
<dbReference type="PROSITE" id="PS51686">
    <property type="entry name" value="SAM_MT_RSMB_NOP"/>
    <property type="match status" value="1"/>
</dbReference>
<dbReference type="InterPro" id="IPR023267">
    <property type="entry name" value="RCMT"/>
</dbReference>
<organism evidence="7 8">
    <name type="scientific">Mediterraneibacter catenae</name>
    <dbReference type="NCBI Taxonomy" id="2594882"/>
    <lineage>
        <taxon>Bacteria</taxon>
        <taxon>Bacillati</taxon>
        <taxon>Bacillota</taxon>
        <taxon>Clostridia</taxon>
        <taxon>Lachnospirales</taxon>
        <taxon>Lachnospiraceae</taxon>
        <taxon>Mediterraneibacter</taxon>
    </lineage>
</organism>
<proteinExistence type="inferred from homology"/>
<dbReference type="InterPro" id="IPR049560">
    <property type="entry name" value="MeTrfase_RsmB-F_NOP2_cat"/>
</dbReference>
<feature type="binding site" evidence="5">
    <location>
        <position position="343"/>
    </location>
    <ligand>
        <name>S-adenosyl-L-methionine</name>
        <dbReference type="ChEBI" id="CHEBI:59789"/>
    </ligand>
</feature>
<dbReference type="SUPFAM" id="SSF53335">
    <property type="entry name" value="S-adenosyl-L-methionine-dependent methyltransferases"/>
    <property type="match status" value="1"/>
</dbReference>
<dbReference type="Pfam" id="PF22458">
    <property type="entry name" value="RsmF-B_ferredox"/>
    <property type="match status" value="1"/>
</dbReference>
<keyword evidence="8" id="KW-1185">Reference proteome</keyword>
<protein>
    <submittedName>
        <fullName evidence="7">16S rRNA (Cytosine(967)-C(5))-methyltransferase RsmB</fullName>
        <ecNumber evidence="7">2.1.1.176</ecNumber>
    </submittedName>
</protein>
<feature type="binding site" evidence="5">
    <location>
        <position position="316"/>
    </location>
    <ligand>
        <name>S-adenosyl-L-methionine</name>
        <dbReference type="ChEBI" id="CHEBI:59789"/>
    </ligand>
</feature>
<dbReference type="OrthoDB" id="9810297at2"/>
<feature type="binding site" evidence="5">
    <location>
        <position position="361"/>
    </location>
    <ligand>
        <name>S-adenosyl-L-methionine</name>
        <dbReference type="ChEBI" id="CHEBI:59789"/>
    </ligand>
</feature>
<evidence type="ECO:0000256" key="5">
    <source>
        <dbReference type="PROSITE-ProRule" id="PRU01023"/>
    </source>
</evidence>
<dbReference type="PRINTS" id="PR02008">
    <property type="entry name" value="RCMTFAMILY"/>
</dbReference>
<dbReference type="AlphaFoldDB" id="A0A5M9I196"/>
<dbReference type="InterPro" id="IPR035926">
    <property type="entry name" value="NusB-like_sf"/>
</dbReference>
<keyword evidence="3 5" id="KW-0949">S-adenosyl-L-methionine</keyword>
<dbReference type="InterPro" id="IPR001678">
    <property type="entry name" value="MeTrfase_RsmB-F_NOP2_dom"/>
</dbReference>
<dbReference type="Gene3D" id="3.40.50.150">
    <property type="entry name" value="Vaccinia Virus protein VP39"/>
    <property type="match status" value="1"/>
</dbReference>
<feature type="active site" description="Nucleophile" evidence="5">
    <location>
        <position position="414"/>
    </location>
</feature>
<evidence type="ECO:0000256" key="4">
    <source>
        <dbReference type="ARBA" id="ARBA00022884"/>
    </source>
</evidence>
<reference evidence="7" key="1">
    <citation type="submission" date="2019-07" db="EMBL/GenBank/DDBJ databases">
        <authorList>
            <person name="Wongkuna S."/>
            <person name="Scaria J."/>
        </authorList>
    </citation>
    <scope>NUCLEOTIDE SEQUENCE [LARGE SCALE GENOMIC DNA]</scope>
    <source>
        <strain evidence="7">SW178</strain>
    </source>
</reference>
<dbReference type="GO" id="GO:0008173">
    <property type="term" value="F:RNA methyltransferase activity"/>
    <property type="evidence" value="ECO:0007669"/>
    <property type="project" value="InterPro"/>
</dbReference>
<sequence length="487" mass="54099">MTKPVNEREIVLEVLLEITEKGQFSHIILRDVLWKYQYLEKRERAFITRVTEGTLEHMIEIDYILDRFSKVKVKKMKPVIRAILRSAVYQLKYMDSVPDSAVCNEAVKLAARKGFSGLKGYVNGVLRSVARGIDSVQYPKEKMEELSVRYSCPEWVLDLWSGSYDIEVIEMMLRDFQKEKPVTIRCCLNRTTPDELKKRLEAEGVKAEIHPYLPYAFQISGYDHLNDLETFQDGLFVVQDISSMLVAEIAAPSAGAQVLDVCAAPGGKALHVAEKLFLAEAVCGDAACAGNKSGGGAAAGCGIEDQMPPGHVEARDLTELKVDLIRENIERTGLPNITAVCRDASVPDETAAESADIVIADLPCSGLGVIGKKPDLRYKASPDGIDSLVRLQRQILSCAQDYVKPGGTLVYSTCTVNPAENMDNVHWLMEQYPEFILDDIRGKLCPELRDNVMENGCIQLLPGVHKSDGFFIARLVRKIESEGSRNI</sequence>
<dbReference type="SUPFAM" id="SSF48013">
    <property type="entry name" value="NusB-like"/>
    <property type="match status" value="1"/>
</dbReference>
<dbReference type="CDD" id="cd02440">
    <property type="entry name" value="AdoMet_MTases"/>
    <property type="match status" value="1"/>
</dbReference>
<dbReference type="Pfam" id="PF01189">
    <property type="entry name" value="Methyltr_RsmB-F"/>
    <property type="match status" value="1"/>
</dbReference>
<comment type="similarity">
    <text evidence="5">Belongs to the class I-like SAM-binding methyltransferase superfamily. RsmB/NOP family.</text>
</comment>
<evidence type="ECO:0000256" key="1">
    <source>
        <dbReference type="ARBA" id="ARBA00022603"/>
    </source>
</evidence>
<evidence type="ECO:0000313" key="7">
    <source>
        <dbReference type="EMBL" id="KAA8502757.1"/>
    </source>
</evidence>
<dbReference type="EC" id="2.1.1.176" evidence="7"/>
<dbReference type="Pfam" id="PF01029">
    <property type="entry name" value="NusB"/>
    <property type="match status" value="1"/>
</dbReference>
<evidence type="ECO:0000256" key="3">
    <source>
        <dbReference type="ARBA" id="ARBA00022691"/>
    </source>
</evidence>
<evidence type="ECO:0000256" key="2">
    <source>
        <dbReference type="ARBA" id="ARBA00022679"/>
    </source>
</evidence>
<accession>A0A5M9I196</accession>
<dbReference type="RefSeq" id="WP_150309950.1">
    <property type="nucleotide sequence ID" value="NZ_VMSO01000001.1"/>
</dbReference>
<dbReference type="PANTHER" id="PTHR22807:SF53">
    <property type="entry name" value="RIBOSOMAL RNA SMALL SUBUNIT METHYLTRANSFERASE B-RELATED"/>
    <property type="match status" value="1"/>
</dbReference>
<keyword evidence="4 5" id="KW-0694">RNA-binding</keyword>
<dbReference type="GO" id="GO:0001510">
    <property type="term" value="P:RNA methylation"/>
    <property type="evidence" value="ECO:0007669"/>
    <property type="project" value="InterPro"/>
</dbReference>
<keyword evidence="2 5" id="KW-0808">Transferase</keyword>
<keyword evidence="1 5" id="KW-0489">Methyltransferase</keyword>
<dbReference type="GO" id="GO:0006355">
    <property type="term" value="P:regulation of DNA-templated transcription"/>
    <property type="evidence" value="ECO:0007669"/>
    <property type="project" value="InterPro"/>
</dbReference>